<dbReference type="RefSeq" id="WP_341843641.1">
    <property type="nucleotide sequence ID" value="NZ_CP149792.1"/>
</dbReference>
<feature type="domain" description="FecR protein" evidence="2">
    <location>
        <begin position="163"/>
        <end position="255"/>
    </location>
</feature>
<keyword evidence="5" id="KW-1185">Reference proteome</keyword>
<dbReference type="InterPro" id="IPR032508">
    <property type="entry name" value="FecR_C"/>
</dbReference>
<dbReference type="EMBL" id="CP150096">
    <property type="protein sequence ID" value="WZN49066.1"/>
    <property type="molecule type" value="Genomic_DNA"/>
</dbReference>
<evidence type="ECO:0000313" key="5">
    <source>
        <dbReference type="Proteomes" id="UP001449657"/>
    </source>
</evidence>
<gene>
    <name evidence="4" type="ORF">WJU22_12885</name>
</gene>
<feature type="transmembrane region" description="Helical" evidence="1">
    <location>
        <begin position="74"/>
        <end position="94"/>
    </location>
</feature>
<protein>
    <submittedName>
        <fullName evidence="4">FecR domain-containing protein</fullName>
    </submittedName>
</protein>
<accession>A0ABZ2Z9X9</accession>
<name>A0ABZ2Z9X9_9BACT</name>
<dbReference type="PIRSF" id="PIRSF018266">
    <property type="entry name" value="FecR"/>
    <property type="match status" value="1"/>
</dbReference>
<proteinExistence type="predicted"/>
<evidence type="ECO:0000313" key="4">
    <source>
        <dbReference type="EMBL" id="WZN49066.1"/>
    </source>
</evidence>
<dbReference type="Pfam" id="PF16344">
    <property type="entry name" value="FecR_C"/>
    <property type="match status" value="1"/>
</dbReference>
<dbReference type="PANTHER" id="PTHR30273">
    <property type="entry name" value="PERIPLASMIC SIGNAL SENSOR AND SIGMA FACTOR ACTIVATOR FECR-RELATED"/>
    <property type="match status" value="1"/>
</dbReference>
<dbReference type="InterPro" id="IPR012373">
    <property type="entry name" value="Ferrdict_sens_TM"/>
</dbReference>
<keyword evidence="1" id="KW-0812">Transmembrane</keyword>
<evidence type="ECO:0000256" key="1">
    <source>
        <dbReference type="SAM" id="Phobius"/>
    </source>
</evidence>
<organism evidence="4 5">
    <name type="scientific">Chitinophaga caseinilytica</name>
    <dbReference type="NCBI Taxonomy" id="2267521"/>
    <lineage>
        <taxon>Bacteria</taxon>
        <taxon>Pseudomonadati</taxon>
        <taxon>Bacteroidota</taxon>
        <taxon>Chitinophagia</taxon>
        <taxon>Chitinophagales</taxon>
        <taxon>Chitinophagaceae</taxon>
        <taxon>Chitinophaga</taxon>
    </lineage>
</organism>
<sequence length="373" mass="40490">MPQSPDHTGIDWNKILESLEEAKITHDMTKEEFSALATAREARALLAAQEFDEDGGWREFTALREKRRKFRLRIVRLAVAAGLALAIGAGLWLFTPSGNTLHTADSAGPGKVRLRTADGRILELDRGAGTIQDNDIARIQAAGDSLVYTAGNTGSEGAKMDTLEIPAGMPFRLLLADGTKVWLNATSKLIYPAAFHGEAREVYLEGEGYFEVAQNARQPFRVHSGKTITTVLGTAFNIRAYSASVITTLSSGKVKVTAGAAVVTLLPDEQSTFDPESGRLDKAPAIAADMTAWVQGNLYFDSAPLADITESLGRYYGLDFSFDDAATSQLRFTLDMPRPATIEEALAQLKASRTDLHFQINGKVVTVSRRLQP</sequence>
<dbReference type="Pfam" id="PF04773">
    <property type="entry name" value="FecR"/>
    <property type="match status" value="1"/>
</dbReference>
<evidence type="ECO:0000259" key="3">
    <source>
        <dbReference type="Pfam" id="PF16344"/>
    </source>
</evidence>
<dbReference type="Gene3D" id="2.60.120.1440">
    <property type="match status" value="1"/>
</dbReference>
<dbReference type="Proteomes" id="UP001449657">
    <property type="component" value="Chromosome"/>
</dbReference>
<evidence type="ECO:0000259" key="2">
    <source>
        <dbReference type="Pfam" id="PF04773"/>
    </source>
</evidence>
<reference evidence="4 5" key="1">
    <citation type="submission" date="2024-03" db="EMBL/GenBank/DDBJ databases">
        <title>Chitinophaga caseinilytica sp. nov., a casein hydrolysing bacterium isolated from forest soil.</title>
        <authorList>
            <person name="Lee D.S."/>
            <person name="Han D.M."/>
            <person name="Baek J.H."/>
            <person name="Choi D.G."/>
            <person name="Jeon J.H."/>
            <person name="Jeon C.O."/>
        </authorList>
    </citation>
    <scope>NUCLEOTIDE SEQUENCE [LARGE SCALE GENOMIC DNA]</scope>
    <source>
        <strain evidence="4 5">KACC 19118</strain>
    </source>
</reference>
<feature type="domain" description="Protein FecR C-terminal" evidence="3">
    <location>
        <begin position="298"/>
        <end position="367"/>
    </location>
</feature>
<keyword evidence="1" id="KW-0472">Membrane</keyword>
<keyword evidence="1" id="KW-1133">Transmembrane helix</keyword>
<dbReference type="PANTHER" id="PTHR30273:SF2">
    <property type="entry name" value="PROTEIN FECR"/>
    <property type="match status" value="1"/>
</dbReference>
<dbReference type="InterPro" id="IPR006860">
    <property type="entry name" value="FecR"/>
</dbReference>